<dbReference type="RefSeq" id="WP_341838179.1">
    <property type="nucleotide sequence ID" value="NZ_CP149822.1"/>
</dbReference>
<name>A0ABZ2YUS0_9BACT</name>
<organism evidence="2 3">
    <name type="scientific">Chitinophaga pollutisoli</name>
    <dbReference type="NCBI Taxonomy" id="3133966"/>
    <lineage>
        <taxon>Bacteria</taxon>
        <taxon>Pseudomonadati</taxon>
        <taxon>Bacteroidota</taxon>
        <taxon>Chitinophagia</taxon>
        <taxon>Chitinophagales</taxon>
        <taxon>Chitinophagaceae</taxon>
        <taxon>Chitinophaga</taxon>
    </lineage>
</organism>
<dbReference type="EMBL" id="CP149822">
    <property type="protein sequence ID" value="WZN43367.1"/>
    <property type="molecule type" value="Genomic_DNA"/>
</dbReference>
<proteinExistence type="predicted"/>
<gene>
    <name evidence="2" type="ORF">WJU16_10020</name>
</gene>
<protein>
    <submittedName>
        <fullName evidence="2">RES family NAD+ phosphorylase</fullName>
    </submittedName>
</protein>
<evidence type="ECO:0000259" key="1">
    <source>
        <dbReference type="Pfam" id="PF08808"/>
    </source>
</evidence>
<evidence type="ECO:0000313" key="3">
    <source>
        <dbReference type="Proteomes" id="UP001485459"/>
    </source>
</evidence>
<dbReference type="InterPro" id="IPR014914">
    <property type="entry name" value="RES_dom"/>
</dbReference>
<sequence length="154" mass="17298">MWLYTLSRSPGSRKLLQSTGISARWNQGEVPCRYLAAHPGMLVAESGVLADPPGLPDHYYVVPLEVPDDSIRYFEDHELPELWTQFPIPVATQDFGSAHLKVADKLVLAYPSLAVNLEWIYVLNLAHPLLKAVKFGRSYPLRRPGGRFSDPIMN</sequence>
<keyword evidence="3" id="KW-1185">Reference proteome</keyword>
<accession>A0ABZ2YUS0</accession>
<feature type="domain" description="RES" evidence="1">
    <location>
        <begin position="23"/>
        <end position="141"/>
    </location>
</feature>
<dbReference type="Pfam" id="PF08808">
    <property type="entry name" value="RES"/>
    <property type="match status" value="1"/>
</dbReference>
<dbReference type="Proteomes" id="UP001485459">
    <property type="component" value="Chromosome"/>
</dbReference>
<evidence type="ECO:0000313" key="2">
    <source>
        <dbReference type="EMBL" id="WZN43367.1"/>
    </source>
</evidence>
<reference evidence="3" key="1">
    <citation type="submission" date="2024-03" db="EMBL/GenBank/DDBJ databases">
        <title>Chitinophaga horti sp. nov., isolated from garden soil.</title>
        <authorList>
            <person name="Lee D.S."/>
            <person name="Han D.M."/>
            <person name="Baek J.H."/>
            <person name="Choi D.G."/>
            <person name="Jeon J.H."/>
            <person name="Jeon C.O."/>
        </authorList>
    </citation>
    <scope>NUCLEOTIDE SEQUENCE [LARGE SCALE GENOMIC DNA]</scope>
    <source>
        <strain evidence="3">GPA1</strain>
    </source>
</reference>